<keyword evidence="1" id="KW-0175">Coiled coil</keyword>
<keyword evidence="2" id="KW-1133">Transmembrane helix</keyword>
<proteinExistence type="predicted"/>
<feature type="transmembrane region" description="Helical" evidence="2">
    <location>
        <begin position="261"/>
        <end position="282"/>
    </location>
</feature>
<evidence type="ECO:0000313" key="3">
    <source>
        <dbReference type="EMBL" id="KAK4524890.1"/>
    </source>
</evidence>
<feature type="transmembrane region" description="Helical" evidence="2">
    <location>
        <begin position="367"/>
        <end position="387"/>
    </location>
</feature>
<feature type="transmembrane region" description="Helical" evidence="2">
    <location>
        <begin position="332"/>
        <end position="355"/>
    </location>
</feature>
<feature type="transmembrane region" description="Helical" evidence="2">
    <location>
        <begin position="302"/>
        <end position="325"/>
    </location>
</feature>
<sequence length="521" mass="61249">MYKRRRSCVKLRSLLFNESFLVPFILFCWLGIQTVLSNEVTITQQASLDNLEASKPFSTDMNARQVVAQLQREKKELARKLEKQQYDLKLVKMERSLDIQRKHEKEAEESYLLELETELNKRIAELQPSLENLEQKRRKLEDDIEMLSKEVRFLQKTTSQYSSELNQWFDYQVEGLHPTTQKLVRKSRDVARKTWQNLLTAVDANKILTDHVASEFDKYFQMRDKSIESGVLFHLLILIPIICVVRFLFQFTQIAKSQITCKTLILVICGYQMMVCLLFYFFFFVSGIDPLILIQRHYANLLGIFVMTVMLSLIVLAGCFIILYWKLRYHNIISSLFGIGSITFHFYWCIFKPVLLDDPLTATGSIYLIYFTILYFIIMDFVPAASWDILQSVQQWLGVLLVIREYDPTKTYCAIKEKSAYYSQTVWSSNRQLFDNFTGIQWKIRNLSSKLGIALQRLWRYWRHFITKKSDWAFSRQSPKLATLVTSSPNCSVHTCRHVSDESIPSLRRENSSNSLRSLPW</sequence>
<evidence type="ECO:0000256" key="2">
    <source>
        <dbReference type="SAM" id="Phobius"/>
    </source>
</evidence>
<dbReference type="Proteomes" id="UP001300502">
    <property type="component" value="Unassembled WGS sequence"/>
</dbReference>
<reference evidence="3 4" key="1">
    <citation type="submission" date="2022-07" db="EMBL/GenBank/DDBJ databases">
        <title>Genome-wide signatures of adaptation to extreme environments.</title>
        <authorList>
            <person name="Cho C.H."/>
            <person name="Yoon H.S."/>
        </authorList>
    </citation>
    <scope>NUCLEOTIDE SEQUENCE [LARGE SCALE GENOMIC DNA]</scope>
    <source>
        <strain evidence="3 4">108.79 E11</strain>
    </source>
</reference>
<feature type="coiled-coil region" evidence="1">
    <location>
        <begin position="60"/>
        <end position="157"/>
    </location>
</feature>
<keyword evidence="4" id="KW-1185">Reference proteome</keyword>
<dbReference type="EMBL" id="JANCYU010000026">
    <property type="protein sequence ID" value="KAK4524890.1"/>
    <property type="molecule type" value="Genomic_DNA"/>
</dbReference>
<dbReference type="AlphaFoldDB" id="A0AAV9IBR8"/>
<name>A0AAV9IBR8_9RHOD</name>
<evidence type="ECO:0000256" key="1">
    <source>
        <dbReference type="SAM" id="Coils"/>
    </source>
</evidence>
<gene>
    <name evidence="3" type="ORF">GAYE_SCF06G2792</name>
</gene>
<accession>A0AAV9IBR8</accession>
<keyword evidence="2" id="KW-0812">Transmembrane</keyword>
<organism evidence="3 4">
    <name type="scientific">Galdieria yellowstonensis</name>
    <dbReference type="NCBI Taxonomy" id="3028027"/>
    <lineage>
        <taxon>Eukaryota</taxon>
        <taxon>Rhodophyta</taxon>
        <taxon>Bangiophyceae</taxon>
        <taxon>Galdieriales</taxon>
        <taxon>Galdieriaceae</taxon>
        <taxon>Galdieria</taxon>
    </lineage>
</organism>
<evidence type="ECO:0000313" key="4">
    <source>
        <dbReference type="Proteomes" id="UP001300502"/>
    </source>
</evidence>
<protein>
    <submittedName>
        <fullName evidence="3">Uncharacterized protein</fullName>
    </submittedName>
</protein>
<comment type="caution">
    <text evidence="3">The sequence shown here is derived from an EMBL/GenBank/DDBJ whole genome shotgun (WGS) entry which is preliminary data.</text>
</comment>
<feature type="transmembrane region" description="Helical" evidence="2">
    <location>
        <begin position="231"/>
        <end position="249"/>
    </location>
</feature>
<keyword evidence="2" id="KW-0472">Membrane</keyword>